<gene>
    <name evidence="1" type="ORF">TM448A00172_0029</name>
    <name evidence="2" type="ORF">TM448B00344_0015</name>
</gene>
<organism evidence="1">
    <name type="scientific">viral metagenome</name>
    <dbReference type="NCBI Taxonomy" id="1070528"/>
    <lineage>
        <taxon>unclassified sequences</taxon>
        <taxon>metagenomes</taxon>
        <taxon>organismal metagenomes</taxon>
    </lineage>
</organism>
<dbReference type="EMBL" id="MT143985">
    <property type="protein sequence ID" value="QJA45070.1"/>
    <property type="molecule type" value="Genomic_DNA"/>
</dbReference>
<reference evidence="1" key="1">
    <citation type="submission" date="2020-03" db="EMBL/GenBank/DDBJ databases">
        <title>The deep terrestrial virosphere.</title>
        <authorList>
            <person name="Holmfeldt K."/>
            <person name="Nilsson E."/>
            <person name="Simone D."/>
            <person name="Lopez-Fernandez M."/>
            <person name="Wu X."/>
            <person name="de Brujin I."/>
            <person name="Lundin D."/>
            <person name="Andersson A."/>
            <person name="Bertilsson S."/>
            <person name="Dopson M."/>
        </authorList>
    </citation>
    <scope>NUCLEOTIDE SEQUENCE</scope>
    <source>
        <strain evidence="1">TM448A00172</strain>
        <strain evidence="2">TM448B00344</strain>
    </source>
</reference>
<protein>
    <submittedName>
        <fullName evidence="1">Uncharacterized protein</fullName>
    </submittedName>
</protein>
<accession>A0A6H1ZD12</accession>
<evidence type="ECO:0000313" key="1">
    <source>
        <dbReference type="EMBL" id="QJA45070.1"/>
    </source>
</evidence>
<evidence type="ECO:0000313" key="2">
    <source>
        <dbReference type="EMBL" id="QJH95069.1"/>
    </source>
</evidence>
<sequence>MTTIKRKCTKCNKEYAIDLDIDLNIVKPKDLQRVQEESMQEAEKRLSAEIAKCDCQNVTVANAEMEMTKDSKGEVKAKLFTR</sequence>
<dbReference type="EMBL" id="MT144612">
    <property type="protein sequence ID" value="QJH95069.1"/>
    <property type="molecule type" value="Genomic_DNA"/>
</dbReference>
<dbReference type="AlphaFoldDB" id="A0A6H1ZD12"/>
<name>A0A6H1ZD12_9ZZZZ</name>
<proteinExistence type="predicted"/>